<evidence type="ECO:0000313" key="2">
    <source>
        <dbReference type="EMBL" id="KAK3173174.1"/>
    </source>
</evidence>
<feature type="region of interest" description="Disordered" evidence="1">
    <location>
        <begin position="33"/>
        <end position="62"/>
    </location>
</feature>
<proteinExistence type="predicted"/>
<evidence type="ECO:0000256" key="1">
    <source>
        <dbReference type="SAM" id="MobiDB-lite"/>
    </source>
</evidence>
<gene>
    <name evidence="2" type="ORF">OEA41_006503</name>
</gene>
<feature type="compositionally biased region" description="Polar residues" evidence="1">
    <location>
        <begin position="35"/>
        <end position="45"/>
    </location>
</feature>
<evidence type="ECO:0000313" key="3">
    <source>
        <dbReference type="Proteomes" id="UP001276659"/>
    </source>
</evidence>
<comment type="caution">
    <text evidence="2">The sequence shown here is derived from an EMBL/GenBank/DDBJ whole genome shotgun (WGS) entry which is preliminary data.</text>
</comment>
<dbReference type="EMBL" id="JASNWA010000007">
    <property type="protein sequence ID" value="KAK3173174.1"/>
    <property type="molecule type" value="Genomic_DNA"/>
</dbReference>
<sequence length="169" mass="18391">MCGSGTTGETATSDFEEGFRAELVKALAEPDQTFEVEQQSATQDNYQEELQGALKEKESQEDGLKAAAMPVLHRTAIRPRGVEAYEGHQNREHRTNRWAQTGEGAERVAQEALAGQGGGTFVGEDSQTCGQEALPGQVDTLVNGEESQAWGQDMGMSVKIEREPEVDFE</sequence>
<keyword evidence="3" id="KW-1185">Reference proteome</keyword>
<dbReference type="AlphaFoldDB" id="A0AAD9Z7R9"/>
<accession>A0AAD9Z7R9</accession>
<name>A0AAD9Z7R9_9LECA</name>
<reference evidence="2" key="1">
    <citation type="submission" date="2022-11" db="EMBL/GenBank/DDBJ databases">
        <title>Chromosomal genome sequence assembly and mating type (MAT) locus characterization of the leprose asexual lichenized fungus Lepraria neglecta (Nyl.) Erichsen.</title>
        <authorList>
            <person name="Allen J.L."/>
            <person name="Pfeffer B."/>
        </authorList>
    </citation>
    <scope>NUCLEOTIDE SEQUENCE</scope>
    <source>
        <strain evidence="2">Allen 5258</strain>
    </source>
</reference>
<protein>
    <submittedName>
        <fullName evidence="2">Uncharacterized protein</fullName>
    </submittedName>
</protein>
<dbReference type="Proteomes" id="UP001276659">
    <property type="component" value="Unassembled WGS sequence"/>
</dbReference>
<organism evidence="2 3">
    <name type="scientific">Lepraria neglecta</name>
    <dbReference type="NCBI Taxonomy" id="209136"/>
    <lineage>
        <taxon>Eukaryota</taxon>
        <taxon>Fungi</taxon>
        <taxon>Dikarya</taxon>
        <taxon>Ascomycota</taxon>
        <taxon>Pezizomycotina</taxon>
        <taxon>Lecanoromycetes</taxon>
        <taxon>OSLEUM clade</taxon>
        <taxon>Lecanoromycetidae</taxon>
        <taxon>Lecanorales</taxon>
        <taxon>Lecanorineae</taxon>
        <taxon>Stereocaulaceae</taxon>
        <taxon>Lepraria</taxon>
    </lineage>
</organism>